<evidence type="ECO:0000256" key="4">
    <source>
        <dbReference type="ARBA" id="ARBA00018517"/>
    </source>
</evidence>
<dbReference type="Ensembl" id="ENSXETT00000012461">
    <property type="protein sequence ID" value="ENSXETP00000012461"/>
    <property type="gene ID" value="ENSXETG00000005648"/>
</dbReference>
<comment type="catalytic activity">
    <reaction evidence="17">
        <text>a 5'-end (N(7)-methyl 5'-triphosphoguanosine)-ribonucleoside in snRNA + S-adenosyl-L-methionine = a 5'-end (N(2),N(7)-dimethyl 5'-triphosphoguanosine)-ribonucleoside in snRNA + S-adenosyl-L-homocysteine + H(+)</text>
        <dbReference type="Rhea" id="RHEA:78471"/>
        <dbReference type="Rhea" id="RHEA-COMP:19085"/>
        <dbReference type="Rhea" id="RHEA-COMP:19087"/>
        <dbReference type="ChEBI" id="CHEBI:15378"/>
        <dbReference type="ChEBI" id="CHEBI:57856"/>
        <dbReference type="ChEBI" id="CHEBI:59789"/>
        <dbReference type="ChEBI" id="CHEBI:156461"/>
        <dbReference type="ChEBI" id="CHEBI:172880"/>
    </reaction>
    <physiologicalReaction direction="left-to-right" evidence="17">
        <dbReference type="Rhea" id="RHEA:78472"/>
    </physiologicalReaction>
</comment>
<comment type="similarity">
    <text evidence="13">Belongs to the methyltransferase superfamily. Trimethylguanosine synthase family.</text>
</comment>
<reference evidence="26 27" key="3">
    <citation type="submission" date="2025-04" db="UniProtKB">
        <authorList>
            <consortium name="RefSeq"/>
        </authorList>
    </citation>
    <scope>IDENTIFICATION</scope>
    <source>
        <strain evidence="26 27">Nigerian</strain>
        <tissue evidence="26 27">Liver and blood</tissue>
    </source>
</reference>
<dbReference type="AGR" id="Xenbase:XB-GENE-951645"/>
<dbReference type="SUPFAM" id="SSF53335">
    <property type="entry name" value="S-adenosyl-L-methionine-dependent methyltransferases"/>
    <property type="match status" value="1"/>
</dbReference>
<evidence type="ECO:0000313" key="25">
    <source>
        <dbReference type="Proteomes" id="UP000008143"/>
    </source>
</evidence>
<dbReference type="GO" id="GO:0090022">
    <property type="term" value="P:regulation of neutrophil chemotaxis"/>
    <property type="evidence" value="ECO:0007669"/>
    <property type="project" value="Ensembl"/>
</dbReference>
<comment type="catalytic activity">
    <reaction evidence="15">
        <text>a 5'-end (N(7)-methyl 5'-triphosphoguanosine)-ribonucleoside in snoRNA + S-adenosyl-L-methionine = a 5'-end (N(2),N(7)-dimethyl 5'-triphosphoguanosine)-ribonucleoside in snoRNA + S-adenosyl-L-homocysteine + H(+)</text>
        <dbReference type="Rhea" id="RHEA:78475"/>
        <dbReference type="Rhea" id="RHEA-COMP:19086"/>
        <dbReference type="Rhea" id="RHEA-COMP:19088"/>
        <dbReference type="ChEBI" id="CHEBI:15378"/>
        <dbReference type="ChEBI" id="CHEBI:57856"/>
        <dbReference type="ChEBI" id="CHEBI:59789"/>
        <dbReference type="ChEBI" id="CHEBI:156461"/>
        <dbReference type="ChEBI" id="CHEBI:172880"/>
    </reaction>
    <physiologicalReaction direction="left-to-right" evidence="15">
        <dbReference type="Rhea" id="RHEA:78476"/>
    </physiologicalReaction>
</comment>
<keyword evidence="25" id="KW-1185">Reference proteome</keyword>
<evidence type="ECO:0000256" key="17">
    <source>
        <dbReference type="ARBA" id="ARBA00049075"/>
    </source>
</evidence>
<dbReference type="PANTHER" id="PTHR14741">
    <property type="entry name" value="S-ADENOSYLMETHIONINE-DEPENDENT METHYLTRANSFERASE RELATED"/>
    <property type="match status" value="1"/>
</dbReference>
<evidence type="ECO:0000313" key="24">
    <source>
        <dbReference type="Ensembl" id="ENSXETP00000012461"/>
    </source>
</evidence>
<feature type="compositionally biased region" description="Polar residues" evidence="23">
    <location>
        <begin position="370"/>
        <end position="391"/>
    </location>
</feature>
<evidence type="ECO:0000313" key="26">
    <source>
        <dbReference type="RefSeq" id="XP_002934152.2"/>
    </source>
</evidence>
<dbReference type="GO" id="GO:0009611">
    <property type="term" value="P:response to wounding"/>
    <property type="evidence" value="ECO:0007669"/>
    <property type="project" value="Ensembl"/>
</dbReference>
<dbReference type="Bgee" id="ENSXETG00000005648">
    <property type="expression patterns" value="Expressed in ovary and 12 other cell types or tissues"/>
</dbReference>
<evidence type="ECO:0000256" key="6">
    <source>
        <dbReference type="ARBA" id="ARBA00022553"/>
    </source>
</evidence>
<dbReference type="GO" id="GO:0005737">
    <property type="term" value="C:cytoplasm"/>
    <property type="evidence" value="ECO:0007669"/>
    <property type="project" value="UniProtKB-SubCell"/>
</dbReference>
<dbReference type="InterPro" id="IPR029063">
    <property type="entry name" value="SAM-dependent_MTases_sf"/>
</dbReference>
<dbReference type="PANTHER" id="PTHR14741:SF32">
    <property type="entry name" value="TRIMETHYLGUANOSINE SYNTHASE"/>
    <property type="match status" value="1"/>
</dbReference>
<proteinExistence type="inferred from homology"/>
<dbReference type="KEGG" id="xtr:100488247"/>
<evidence type="ECO:0000256" key="20">
    <source>
        <dbReference type="ARBA" id="ARBA00064494"/>
    </source>
</evidence>
<keyword evidence="7" id="KW-0489">Methyltransferase</keyword>
<comment type="catalytic activity">
    <reaction evidence="14">
        <text>a 5'-end (N(2),N(7)-dimethyl 5'-triphosphoguanosine)-ribonucleoside in snoRNA + S-adenosyl-L-methionine = a 5'-end (N(2),N(2),N(7)-trimethyl 5'-triphosphoguanosine)-ribonucleoside in snoRNA + S-adenosyl-L-homocysteine + H(+)</text>
        <dbReference type="Rhea" id="RHEA:78507"/>
        <dbReference type="Rhea" id="RHEA-COMP:19088"/>
        <dbReference type="Rhea" id="RHEA-COMP:19090"/>
        <dbReference type="ChEBI" id="CHEBI:15378"/>
        <dbReference type="ChEBI" id="CHEBI:57856"/>
        <dbReference type="ChEBI" id="CHEBI:59789"/>
        <dbReference type="ChEBI" id="CHEBI:167623"/>
        <dbReference type="ChEBI" id="CHEBI:172880"/>
    </reaction>
    <physiologicalReaction direction="left-to-right" evidence="14">
        <dbReference type="Rhea" id="RHEA:78508"/>
    </physiologicalReaction>
</comment>
<dbReference type="Pfam" id="PF09445">
    <property type="entry name" value="Methyltransf_15"/>
    <property type="match status" value="1"/>
</dbReference>
<keyword evidence="11" id="KW-0804">Transcription</keyword>
<gene>
    <name evidence="24 26 27 28" type="primary">tgs1</name>
</gene>
<feature type="region of interest" description="Disordered" evidence="23">
    <location>
        <begin position="340"/>
        <end position="420"/>
    </location>
</feature>
<keyword evidence="5" id="KW-0963">Cytoplasm</keyword>
<feature type="region of interest" description="Disordered" evidence="23">
    <location>
        <begin position="279"/>
        <end position="299"/>
    </location>
</feature>
<evidence type="ECO:0000256" key="1">
    <source>
        <dbReference type="ARBA" id="ARBA00004408"/>
    </source>
</evidence>
<evidence type="ECO:0000256" key="15">
    <source>
        <dbReference type="ARBA" id="ARBA00048740"/>
    </source>
</evidence>
<dbReference type="HOGENOM" id="CLU_016892_0_0_1"/>
<dbReference type="eggNOG" id="KOG2730">
    <property type="taxonomic scope" value="Eukaryota"/>
</dbReference>
<protein>
    <recommendedName>
        <fullName evidence="4">Trimethylguanosine synthase</fullName>
    </recommendedName>
    <alternativeName>
        <fullName evidence="18">Cap-specific guanine-N(2) methyltransferase</fullName>
    </alternativeName>
    <alternativeName>
        <fullName evidence="21">Nuclear receptor coactivator 6-interacting protein</fullName>
    </alternativeName>
    <alternativeName>
        <fullName evidence="22">PRIP-interacting protein with methyltransferase motif</fullName>
    </alternativeName>
</protein>
<evidence type="ECO:0000256" key="10">
    <source>
        <dbReference type="ARBA" id="ARBA00023015"/>
    </source>
</evidence>
<keyword evidence="6" id="KW-0597">Phosphoprotein</keyword>
<evidence type="ECO:0000256" key="18">
    <source>
        <dbReference type="ARBA" id="ARBA00049790"/>
    </source>
</evidence>
<dbReference type="GO" id="GO:0071164">
    <property type="term" value="F:RNA cap trimethylguanosine synthase activity"/>
    <property type="evidence" value="ECO:0000318"/>
    <property type="project" value="GO_Central"/>
</dbReference>
<dbReference type="GO" id="GO:0005730">
    <property type="term" value="C:nucleolus"/>
    <property type="evidence" value="ECO:0007669"/>
    <property type="project" value="UniProtKB-SubCell"/>
</dbReference>
<feature type="region of interest" description="Disordered" evidence="23">
    <location>
        <begin position="528"/>
        <end position="557"/>
    </location>
</feature>
<keyword evidence="12" id="KW-0539">Nucleus</keyword>
<dbReference type="GeneID" id="100488247"/>
<evidence type="ECO:0000256" key="16">
    <source>
        <dbReference type="ARBA" id="ARBA00048763"/>
    </source>
</evidence>
<organism evidence="24">
    <name type="scientific">Xenopus tropicalis</name>
    <name type="common">Western clawed frog</name>
    <name type="synonym">Silurana tropicalis</name>
    <dbReference type="NCBI Taxonomy" id="8364"/>
    <lineage>
        <taxon>Eukaryota</taxon>
        <taxon>Metazoa</taxon>
        <taxon>Chordata</taxon>
        <taxon>Craniata</taxon>
        <taxon>Vertebrata</taxon>
        <taxon>Euteleostomi</taxon>
        <taxon>Amphibia</taxon>
        <taxon>Batrachia</taxon>
        <taxon>Anura</taxon>
        <taxon>Pipoidea</taxon>
        <taxon>Pipidae</taxon>
        <taxon>Xenopodinae</taxon>
        <taxon>Xenopus</taxon>
        <taxon>Silurana</taxon>
    </lineage>
</organism>
<keyword evidence="10" id="KW-0805">Transcription regulation</keyword>
<evidence type="ECO:0000256" key="2">
    <source>
        <dbReference type="ARBA" id="ARBA00004496"/>
    </source>
</evidence>
<evidence type="ECO:0000256" key="8">
    <source>
        <dbReference type="ARBA" id="ARBA00022679"/>
    </source>
</evidence>
<evidence type="ECO:0000256" key="22">
    <source>
        <dbReference type="ARBA" id="ARBA00081504"/>
    </source>
</evidence>
<comment type="function">
    <text evidence="19">Catalyzes the 2 serial methylation steps for the conversion of the 7-monomethylguanosine (m(7)G) caps of snRNAs and snoRNAs to a 2,2,7-trimethylguanosine (m(2,2,7)G) cap structure. The enzyme is specific for guanine, and N7 methylation must precede N2 methylation. Hypermethylation of the m7G cap of U snRNAs leads to their concentration in nuclear foci, their colocalization with coilin and the formation of canonical Cajal bodies (CBs). Plays a role in transcriptional regulation.</text>
</comment>
<dbReference type="InterPro" id="IPR019012">
    <property type="entry name" value="RNA_cap_Gua-N2-MeTrfase"/>
</dbReference>
<keyword evidence="9" id="KW-0949">S-adenosyl-L-methionine</keyword>
<feature type="compositionally biased region" description="Basic and acidic residues" evidence="23">
    <location>
        <begin position="537"/>
        <end position="548"/>
    </location>
</feature>
<dbReference type="RefSeq" id="XP_012820739.1">
    <property type="nucleotide sequence ID" value="XM_012965285.3"/>
</dbReference>
<evidence type="ECO:0000256" key="7">
    <source>
        <dbReference type="ARBA" id="ARBA00022603"/>
    </source>
</evidence>
<comment type="catalytic activity">
    <reaction evidence="16">
        <text>a 5'-end (N(2),N(7)-dimethyl 5'-triphosphoguanosine)-ribonucleoside in snRNA + S-adenosyl-L-methionine = a 5'-end (N(2),N(2),N(7)-trimethyl 5'-triphosphoguanosine)-ribonucleoside in snRNA + S-adenosyl-L-homocysteine + H(+)</text>
        <dbReference type="Rhea" id="RHEA:78479"/>
        <dbReference type="Rhea" id="RHEA-COMP:19087"/>
        <dbReference type="Rhea" id="RHEA-COMP:19089"/>
        <dbReference type="ChEBI" id="CHEBI:15378"/>
        <dbReference type="ChEBI" id="CHEBI:57856"/>
        <dbReference type="ChEBI" id="CHEBI:59789"/>
        <dbReference type="ChEBI" id="CHEBI:167623"/>
        <dbReference type="ChEBI" id="CHEBI:172880"/>
    </reaction>
    <physiologicalReaction direction="left-to-right" evidence="16">
        <dbReference type="Rhea" id="RHEA:78480"/>
    </physiologicalReaction>
</comment>
<dbReference type="GO" id="GO:0005634">
    <property type="term" value="C:nucleus"/>
    <property type="evidence" value="ECO:0000318"/>
    <property type="project" value="GO_Central"/>
</dbReference>
<evidence type="ECO:0000256" key="5">
    <source>
        <dbReference type="ARBA" id="ARBA00022490"/>
    </source>
</evidence>
<evidence type="ECO:0000256" key="11">
    <source>
        <dbReference type="ARBA" id="ARBA00023163"/>
    </source>
</evidence>
<dbReference type="GO" id="GO:0030593">
    <property type="term" value="P:neutrophil chemotaxis"/>
    <property type="evidence" value="ECO:0007669"/>
    <property type="project" value="Ensembl"/>
</dbReference>
<dbReference type="Proteomes" id="UP000008143">
    <property type="component" value="Chromosome 6"/>
</dbReference>
<dbReference type="CDD" id="cd02440">
    <property type="entry name" value="AdoMet_MTases"/>
    <property type="match status" value="1"/>
</dbReference>
<dbReference type="AlphaFoldDB" id="F6YTE0"/>
<dbReference type="GO" id="GO:0036261">
    <property type="term" value="P:7-methylguanosine cap hypermethylation"/>
    <property type="evidence" value="ECO:0000318"/>
    <property type="project" value="GO_Central"/>
</dbReference>
<reference evidence="24" key="2">
    <citation type="submission" date="2011-06" db="UniProtKB">
        <authorList>
            <consortium name="Ensembl"/>
        </authorList>
    </citation>
    <scope>IDENTIFICATION</scope>
</reference>
<evidence type="ECO:0000256" key="23">
    <source>
        <dbReference type="SAM" id="MobiDB-lite"/>
    </source>
</evidence>
<dbReference type="Xenbase" id="XB-GENE-951645">
    <property type="gene designation" value="tgs1"/>
</dbReference>
<dbReference type="OMA" id="QSEPHNG"/>
<comment type="subcellular location">
    <subcellularLocation>
        <location evidence="2">Cytoplasm</location>
    </subcellularLocation>
    <subcellularLocation>
        <location evidence="1">Nucleus</location>
        <location evidence="1">Cajal body</location>
    </subcellularLocation>
    <subcellularLocation>
        <location evidence="3">Nucleus</location>
        <location evidence="3">Nucleolus</location>
    </subcellularLocation>
</comment>
<dbReference type="GeneTree" id="ENSGT00390000018056"/>
<accession>F6YTE0</accession>
<evidence type="ECO:0000256" key="3">
    <source>
        <dbReference type="ARBA" id="ARBA00004604"/>
    </source>
</evidence>
<dbReference type="Gene3D" id="3.40.50.150">
    <property type="entry name" value="Vaccinia Virus protein VP39"/>
    <property type="match status" value="1"/>
</dbReference>
<dbReference type="FunFam" id="3.40.50.150:FF:000066">
    <property type="entry name" value="Trimethylguanosine synthase 1"/>
    <property type="match status" value="1"/>
</dbReference>
<evidence type="ECO:0000256" key="21">
    <source>
        <dbReference type="ARBA" id="ARBA00079339"/>
    </source>
</evidence>
<evidence type="ECO:0000256" key="9">
    <source>
        <dbReference type="ARBA" id="ARBA00022691"/>
    </source>
</evidence>
<evidence type="ECO:0000256" key="14">
    <source>
        <dbReference type="ARBA" id="ARBA00047418"/>
    </source>
</evidence>
<evidence type="ECO:0000313" key="28">
    <source>
        <dbReference type="Xenbase" id="XB-GENE-951645"/>
    </source>
</evidence>
<dbReference type="GO" id="GO:0015030">
    <property type="term" value="C:Cajal body"/>
    <property type="evidence" value="ECO:0007669"/>
    <property type="project" value="UniProtKB-SubCell"/>
</dbReference>
<comment type="subunit">
    <text evidence="20">May form homooligomers. Interacts with CREBBP/CBP, EED/WAIT1, EP300/P300, NCOA6/PRIP, PPARBP/PBP and SMN.</text>
</comment>
<dbReference type="OrthoDB" id="194443at2759"/>
<sequence length="842" mass="94935">MLSVEWIQVAEMCFYLDDVNEDSKIVCLCSRAFVNDRNLYYLGFKGTGFSRKEGKEDVEDDDEDASVVPSTNSSISVFAEENELDSEAEIMLKMGLPLQFGGSSYERDYVPLDSCEKVNKIWKKRKTKCKRPLAERIQEAIEELAHNASHSCEEEFPADPEQADIQGGCNVNHKDVNTTESSTLNAPSTESHVKDKWEEYWNQYGQGLLWQHWVEKHPELSLSGELCSLEPWSSADTKDEWDKCYNECYWSYFEQFQYWSNQGWTFDAPNVSKISEIQSQSADESNLNISPRMSAGDSDCLQEDHCKTLVKSMSNINLDTEESDQGHPSLSVINEGNQLQTPESFGKHCPDPNQNEPSDGTGKKYAASGHTDTSPPVSQRSSGSYWRTSPSAILKDGDEEDDEPPECKQAKIKRSHELDADEDPCNDVLVAASTILGLKHGTAQKCGGVSSFSRRTLRYLEKGVKYRSQFLDMHRPVKAKNKHIFFTEEGNAVPKSRTLNKVQTFLKEVNKDIQDPLAETVTLQEVEYSFSSTDSEEQNHPEVKEPSAHLESQSPDSMAKSTVLSNSIWCSKDACAEQDAHHDNDLNSSRQLVPLEIPDYLQHETEVPKNGDDKVKKKRKIKRKTKCLPPEIAAVPHLAKYWAQRYRLFSRFDEGIKLDEEGWFSVTPEKIAEHIASRVRQSCDCGVVVDAFCGVGGNAIQFAKAGNRVIAVDIDPVKLDFARNNAEVYGVTDRIEFIRGDFMLLAQDLKADAVFLSPPWGGPDYVSAETFDIRTMCLDGFEVFRLSKQLTKNIIYFLPRNTDVEQVASLAGPGGQVEIEQNFLNKKLKTMTVYFGDLIRKV</sequence>
<reference evidence="24" key="1">
    <citation type="journal article" date="2010" name="Science">
        <title>The genome of the Western clawed frog Xenopus tropicalis.</title>
        <authorList>
            <person name="Hellsten U."/>
            <person name="Harland R.M."/>
            <person name="Gilchrist M.J."/>
            <person name="Hendrix D."/>
            <person name="Jurka J."/>
            <person name="Kapitonov V."/>
            <person name="Ovcharenko I."/>
            <person name="Putnam N.H."/>
            <person name="Shu S."/>
            <person name="Taher L."/>
            <person name="Blitz I.L."/>
            <person name="Blumberg B."/>
            <person name="Dichmann D.S."/>
            <person name="Dubchak I."/>
            <person name="Amaya E."/>
            <person name="Detter J.C."/>
            <person name="Fletcher R."/>
            <person name="Gerhard D.S."/>
            <person name="Goodstein D."/>
            <person name="Graves T."/>
            <person name="Grigoriev I.V."/>
            <person name="Grimwood J."/>
            <person name="Kawashima T."/>
            <person name="Lindquist E."/>
            <person name="Lucas S.M."/>
            <person name="Mead P.E."/>
            <person name="Mitros T."/>
            <person name="Ogino H."/>
            <person name="Ohta Y."/>
            <person name="Poliakov A.V."/>
            <person name="Pollet N."/>
            <person name="Robert J."/>
            <person name="Salamov A."/>
            <person name="Sater A.K."/>
            <person name="Schmutz J."/>
            <person name="Terry A."/>
            <person name="Vize P.D."/>
            <person name="Warren W.C."/>
            <person name="Wells D."/>
            <person name="Wills A."/>
            <person name="Wilson R.K."/>
            <person name="Zimmerman L.B."/>
            <person name="Zorn A.M."/>
            <person name="Grainger R."/>
            <person name="Grammer T."/>
            <person name="Khokha M.K."/>
            <person name="Richardson P.M."/>
            <person name="Rokhsar D.S."/>
        </authorList>
    </citation>
    <scope>NUCLEOTIDE SEQUENCE [LARGE SCALE GENOMIC DNA]</scope>
    <source>
        <strain evidence="24">Nigerian</strain>
    </source>
</reference>
<dbReference type="CTD" id="96764"/>
<keyword evidence="8" id="KW-0808">Transferase</keyword>
<evidence type="ECO:0000256" key="12">
    <source>
        <dbReference type="ARBA" id="ARBA00023242"/>
    </source>
</evidence>
<feature type="compositionally biased region" description="Polar residues" evidence="23">
    <location>
        <begin position="279"/>
        <end position="291"/>
    </location>
</feature>
<name>F6YTE0_XENTR</name>
<evidence type="ECO:0000256" key="19">
    <source>
        <dbReference type="ARBA" id="ARBA00057179"/>
    </source>
</evidence>
<evidence type="ECO:0000256" key="13">
    <source>
        <dbReference type="ARBA" id="ARBA00025783"/>
    </source>
</evidence>
<evidence type="ECO:0000313" key="27">
    <source>
        <dbReference type="RefSeq" id="XP_012820739.1"/>
    </source>
</evidence>
<dbReference type="RefSeq" id="XP_002934152.2">
    <property type="nucleotide sequence ID" value="XM_002934106.5"/>
</dbReference>